<dbReference type="PANTHER" id="PTHR47504:SF5">
    <property type="entry name" value="RIGHT ORIGIN-BINDING PROTEIN"/>
    <property type="match status" value="1"/>
</dbReference>
<dbReference type="SUPFAM" id="SSF55136">
    <property type="entry name" value="Probable bacterial effector-binding domain"/>
    <property type="match status" value="1"/>
</dbReference>
<evidence type="ECO:0000256" key="2">
    <source>
        <dbReference type="ARBA" id="ARBA00023125"/>
    </source>
</evidence>
<dbReference type="Proteomes" id="UP000825799">
    <property type="component" value="Chromosome"/>
</dbReference>
<dbReference type="InterPro" id="IPR020449">
    <property type="entry name" value="Tscrpt_reg_AraC-type_HTH"/>
</dbReference>
<proteinExistence type="predicted"/>
<dbReference type="InterPro" id="IPR018062">
    <property type="entry name" value="HTH_AraC-typ_CS"/>
</dbReference>
<dbReference type="PANTHER" id="PTHR47504">
    <property type="entry name" value="RIGHT ORIGIN-BINDING PROTEIN"/>
    <property type="match status" value="1"/>
</dbReference>
<keyword evidence="1" id="KW-0805">Transcription regulation</keyword>
<dbReference type="PROSITE" id="PS01124">
    <property type="entry name" value="HTH_ARAC_FAMILY_2"/>
    <property type="match status" value="1"/>
</dbReference>
<keyword evidence="6" id="KW-1185">Reference proteome</keyword>
<reference evidence="5 6" key="1">
    <citation type="submission" date="2021-08" db="EMBL/GenBank/DDBJ databases">
        <title>Devosia salina sp. nov., isolated from the South China Sea sediment.</title>
        <authorList>
            <person name="Zhou Z."/>
        </authorList>
    </citation>
    <scope>NUCLEOTIDE SEQUENCE [LARGE SCALE GENOMIC DNA]</scope>
    <source>
        <strain evidence="5 6">SCS-3</strain>
    </source>
</reference>
<evidence type="ECO:0000313" key="6">
    <source>
        <dbReference type="Proteomes" id="UP000825799"/>
    </source>
</evidence>
<keyword evidence="3" id="KW-0804">Transcription</keyword>
<dbReference type="SMART" id="SM00871">
    <property type="entry name" value="AraC_E_bind"/>
    <property type="match status" value="1"/>
</dbReference>
<dbReference type="Gene3D" id="1.10.10.60">
    <property type="entry name" value="Homeodomain-like"/>
    <property type="match status" value="2"/>
</dbReference>
<dbReference type="InterPro" id="IPR029442">
    <property type="entry name" value="GyrI-like"/>
</dbReference>
<gene>
    <name evidence="5" type="ORF">K1X15_10580</name>
</gene>
<dbReference type="PROSITE" id="PS00041">
    <property type="entry name" value="HTH_ARAC_FAMILY_1"/>
    <property type="match status" value="1"/>
</dbReference>
<dbReference type="SMART" id="SM00342">
    <property type="entry name" value="HTH_ARAC"/>
    <property type="match status" value="1"/>
</dbReference>
<name>A0ABX8W835_9HYPH</name>
<dbReference type="InterPro" id="IPR011256">
    <property type="entry name" value="Reg_factor_effector_dom_sf"/>
</dbReference>
<dbReference type="PRINTS" id="PR00032">
    <property type="entry name" value="HTHARAC"/>
</dbReference>
<feature type="domain" description="HTH araC/xylS-type" evidence="4">
    <location>
        <begin position="5"/>
        <end position="103"/>
    </location>
</feature>
<protein>
    <submittedName>
        <fullName evidence="5">AraC family transcriptional regulator</fullName>
    </submittedName>
</protein>
<organism evidence="5 6">
    <name type="scientific">Devosia salina</name>
    <dbReference type="NCBI Taxonomy" id="2860336"/>
    <lineage>
        <taxon>Bacteria</taxon>
        <taxon>Pseudomonadati</taxon>
        <taxon>Pseudomonadota</taxon>
        <taxon>Alphaproteobacteria</taxon>
        <taxon>Hyphomicrobiales</taxon>
        <taxon>Devosiaceae</taxon>
        <taxon>Devosia</taxon>
    </lineage>
</organism>
<dbReference type="Pfam" id="PF12833">
    <property type="entry name" value="HTH_18"/>
    <property type="match status" value="1"/>
</dbReference>
<dbReference type="Pfam" id="PF06445">
    <property type="entry name" value="GyrI-like"/>
    <property type="match status" value="1"/>
</dbReference>
<dbReference type="InterPro" id="IPR018060">
    <property type="entry name" value="HTH_AraC"/>
</dbReference>
<evidence type="ECO:0000313" key="5">
    <source>
        <dbReference type="EMBL" id="QYO75115.1"/>
    </source>
</evidence>
<sequence length="277" mass="30310">MSVVSKMLWVLESRSREPLGLDELAAVTGRSRSYLSRIFPLVTGYSVTAYLRARRLSDAARQLADGAPDILSVALEAGYGSHEAFTRAFRDQFGMTPQTIRRQRNLNGITLVEPLRMDIAAPVSIEPPRFENRPAMVFAGLAQRHQMSNPAGLPGQWQRFQPYIGNIDGAIAGAAYGLVGEIAENAFEYVVAVEMRVGAEVPAELGRVSVPALKWARFTHGGDLSTIRQTIGAAEQWLSANGHEASQASYSFLEYYGPGFDARSGSGDIEIWFGLDR</sequence>
<dbReference type="RefSeq" id="WP_220303579.1">
    <property type="nucleotide sequence ID" value="NZ_CP080590.1"/>
</dbReference>
<dbReference type="SUPFAM" id="SSF46689">
    <property type="entry name" value="Homeodomain-like"/>
    <property type="match status" value="2"/>
</dbReference>
<dbReference type="InterPro" id="IPR050959">
    <property type="entry name" value="MarA-like"/>
</dbReference>
<dbReference type="EMBL" id="CP080590">
    <property type="protein sequence ID" value="QYO75115.1"/>
    <property type="molecule type" value="Genomic_DNA"/>
</dbReference>
<keyword evidence="2" id="KW-0238">DNA-binding</keyword>
<dbReference type="InterPro" id="IPR009057">
    <property type="entry name" value="Homeodomain-like_sf"/>
</dbReference>
<evidence type="ECO:0000256" key="3">
    <source>
        <dbReference type="ARBA" id="ARBA00023163"/>
    </source>
</evidence>
<dbReference type="InterPro" id="IPR010499">
    <property type="entry name" value="AraC_E-bd"/>
</dbReference>
<accession>A0ABX8W835</accession>
<evidence type="ECO:0000259" key="4">
    <source>
        <dbReference type="PROSITE" id="PS01124"/>
    </source>
</evidence>
<dbReference type="Gene3D" id="3.20.80.10">
    <property type="entry name" value="Regulatory factor, effector binding domain"/>
    <property type="match status" value="1"/>
</dbReference>
<evidence type="ECO:0000256" key="1">
    <source>
        <dbReference type="ARBA" id="ARBA00023015"/>
    </source>
</evidence>